<evidence type="ECO:0000313" key="10">
    <source>
        <dbReference type="EMBL" id="MDA3968133.1"/>
    </source>
</evidence>
<proteinExistence type="inferred from homology"/>
<comment type="similarity">
    <text evidence="7">Belongs to the OMP decarboxylase family. Type 1 subfamily.</text>
</comment>
<keyword evidence="5 7" id="KW-0456">Lyase</keyword>
<evidence type="ECO:0000256" key="2">
    <source>
        <dbReference type="ARBA" id="ARBA00004861"/>
    </source>
</evidence>
<comment type="catalytic activity">
    <reaction evidence="6 7 8">
        <text>orotidine 5'-phosphate + H(+) = UMP + CO2</text>
        <dbReference type="Rhea" id="RHEA:11596"/>
        <dbReference type="ChEBI" id="CHEBI:15378"/>
        <dbReference type="ChEBI" id="CHEBI:16526"/>
        <dbReference type="ChEBI" id="CHEBI:57538"/>
        <dbReference type="ChEBI" id="CHEBI:57865"/>
        <dbReference type="EC" id="4.1.1.23"/>
    </reaction>
</comment>
<dbReference type="EMBL" id="JAQHXR010000001">
    <property type="protein sequence ID" value="MDA3968133.1"/>
    <property type="molecule type" value="Genomic_DNA"/>
</dbReference>
<comment type="function">
    <text evidence="1 7">Catalyzes the decarboxylation of orotidine 5'-monophosphate (OMP) to uridine 5'-monophosphate (UMP).</text>
</comment>
<dbReference type="InterPro" id="IPR001754">
    <property type="entry name" value="OMPdeCOase_dom"/>
</dbReference>
<dbReference type="PANTHER" id="PTHR32119:SF2">
    <property type="entry name" value="OROTIDINE 5'-PHOSPHATE DECARBOXYLASE"/>
    <property type="match status" value="1"/>
</dbReference>
<keyword evidence="4 7" id="KW-0665">Pyrimidine biosynthesis</keyword>
<feature type="binding site" evidence="7">
    <location>
        <position position="31"/>
    </location>
    <ligand>
        <name>substrate</name>
    </ligand>
</feature>
<feature type="binding site" evidence="7">
    <location>
        <begin position="59"/>
        <end position="68"/>
    </location>
    <ligand>
        <name>substrate</name>
    </ligand>
</feature>
<evidence type="ECO:0000256" key="7">
    <source>
        <dbReference type="HAMAP-Rule" id="MF_01200"/>
    </source>
</evidence>
<comment type="subunit">
    <text evidence="7">Homodimer.</text>
</comment>
<dbReference type="SMART" id="SM00934">
    <property type="entry name" value="OMPdecase"/>
    <property type="match status" value="1"/>
</dbReference>
<dbReference type="InterPro" id="IPR011060">
    <property type="entry name" value="RibuloseP-bd_barrel"/>
</dbReference>
<feature type="binding site" evidence="7">
    <location>
        <position position="207"/>
    </location>
    <ligand>
        <name>substrate</name>
    </ligand>
</feature>
<comment type="caution">
    <text evidence="10">The sequence shown here is derived from an EMBL/GenBank/DDBJ whole genome shotgun (WGS) entry which is preliminary data.</text>
</comment>
<reference evidence="10 11" key="1">
    <citation type="submission" date="2023-01" db="EMBL/GenBank/DDBJ databases">
        <title>Description of Helicobacter ibis sp. nov. isolated from faecal droppings of black-faced ibis (Theristicus melanopis).</title>
        <authorList>
            <person name="Lopez-Cantillo M."/>
            <person name="Vidal-Veuthey B."/>
            <person name="Mella A."/>
            <person name="De La Haba R."/>
            <person name="Collado L."/>
        </authorList>
    </citation>
    <scope>NUCLEOTIDE SEQUENCE [LARGE SCALE GENOMIC DNA]</scope>
    <source>
        <strain evidence="10 11">A82</strain>
    </source>
</reference>
<evidence type="ECO:0000256" key="3">
    <source>
        <dbReference type="ARBA" id="ARBA00022793"/>
    </source>
</evidence>
<evidence type="ECO:0000256" key="8">
    <source>
        <dbReference type="RuleBase" id="RU000512"/>
    </source>
</evidence>
<gene>
    <name evidence="7 10" type="primary">pyrF</name>
    <name evidence="10" type="ORF">PF021_00390</name>
</gene>
<name>A0ABT4VD95_9HELI</name>
<evidence type="ECO:0000256" key="6">
    <source>
        <dbReference type="ARBA" id="ARBA00049157"/>
    </source>
</evidence>
<dbReference type="EC" id="4.1.1.23" evidence="7"/>
<protein>
    <recommendedName>
        <fullName evidence="7">Orotidine 5'-phosphate decarboxylase</fullName>
        <ecNumber evidence="7">4.1.1.23</ecNumber>
    </recommendedName>
    <alternativeName>
        <fullName evidence="7">OMP decarboxylase</fullName>
        <shortName evidence="7">OMPDCase</shortName>
        <shortName evidence="7">OMPdecase</shortName>
    </alternativeName>
</protein>
<dbReference type="Pfam" id="PF00215">
    <property type="entry name" value="OMPdecase"/>
    <property type="match status" value="1"/>
</dbReference>
<dbReference type="Gene3D" id="3.20.20.70">
    <property type="entry name" value="Aldolase class I"/>
    <property type="match status" value="1"/>
</dbReference>
<accession>A0ABT4VD95</accession>
<feature type="active site" description="Proton donor" evidence="7">
    <location>
        <position position="61"/>
    </location>
</feature>
<dbReference type="RefSeq" id="WP_271020418.1">
    <property type="nucleotide sequence ID" value="NZ_JAQHXR010000001.1"/>
</dbReference>
<feature type="binding site" evidence="7">
    <location>
        <position position="208"/>
    </location>
    <ligand>
        <name>substrate</name>
    </ligand>
</feature>
<feature type="binding site" evidence="7">
    <location>
        <position position="118"/>
    </location>
    <ligand>
        <name>substrate</name>
    </ligand>
</feature>
<dbReference type="PROSITE" id="PS00156">
    <property type="entry name" value="OMPDECASE"/>
    <property type="match status" value="1"/>
</dbReference>
<evidence type="ECO:0000256" key="5">
    <source>
        <dbReference type="ARBA" id="ARBA00023239"/>
    </source>
</evidence>
<evidence type="ECO:0000313" key="11">
    <source>
        <dbReference type="Proteomes" id="UP001210261"/>
    </source>
</evidence>
<dbReference type="GO" id="GO:0004590">
    <property type="term" value="F:orotidine-5'-phosphate decarboxylase activity"/>
    <property type="evidence" value="ECO:0007669"/>
    <property type="project" value="UniProtKB-EC"/>
</dbReference>
<dbReference type="InterPro" id="IPR047596">
    <property type="entry name" value="OMPdecase_bac"/>
</dbReference>
<dbReference type="PANTHER" id="PTHR32119">
    <property type="entry name" value="OROTIDINE 5'-PHOSPHATE DECARBOXYLASE"/>
    <property type="match status" value="1"/>
</dbReference>
<organism evidence="10 11">
    <name type="scientific">Helicobacter ibis</name>
    <dbReference type="NCBI Taxonomy" id="2962633"/>
    <lineage>
        <taxon>Bacteria</taxon>
        <taxon>Pseudomonadati</taxon>
        <taxon>Campylobacterota</taxon>
        <taxon>Epsilonproteobacteria</taxon>
        <taxon>Campylobacterales</taxon>
        <taxon>Helicobacteraceae</taxon>
        <taxon>Helicobacter</taxon>
    </lineage>
</organism>
<sequence>MKLCVALDMDSKHDNLSLLESLKEYDDLYVKVGLRSFIRDGYLFLDEIRKIANFKIFLDLKLYDIPNTMCDSIDEIIKLGIDMVTIHASSGREAMNSIATKLSKVQNPPIILAVTALTSFDDSNLFEIYNDSLESCVLKFAKLSYECGINGVVCSCFESKMIKTNIGNDFLTLTPGIRPFGESVGDQKRVANIKEAFDSKSDFIVVGRPIYKAQNPKEAVKRILNEIKRVSNEI</sequence>
<dbReference type="NCBIfam" id="NF001273">
    <property type="entry name" value="PRK00230.1"/>
    <property type="match status" value="1"/>
</dbReference>
<dbReference type="HAMAP" id="MF_01200_B">
    <property type="entry name" value="OMPdecase_type1_B"/>
    <property type="match status" value="1"/>
</dbReference>
<feature type="binding site" evidence="7">
    <location>
        <position position="187"/>
    </location>
    <ligand>
        <name>substrate</name>
    </ligand>
</feature>
<dbReference type="CDD" id="cd04725">
    <property type="entry name" value="OMP_decarboxylase_like"/>
    <property type="match status" value="1"/>
</dbReference>
<keyword evidence="11" id="KW-1185">Reference proteome</keyword>
<keyword evidence="3 7" id="KW-0210">Decarboxylase</keyword>
<dbReference type="SUPFAM" id="SSF51366">
    <property type="entry name" value="Ribulose-phoshate binding barrel"/>
    <property type="match status" value="1"/>
</dbReference>
<dbReference type="InterPro" id="IPR018089">
    <property type="entry name" value="OMPdecase_AS"/>
</dbReference>
<feature type="binding site" evidence="7">
    <location>
        <position position="178"/>
    </location>
    <ligand>
        <name>substrate</name>
    </ligand>
</feature>
<evidence type="ECO:0000256" key="4">
    <source>
        <dbReference type="ARBA" id="ARBA00022975"/>
    </source>
</evidence>
<dbReference type="InterPro" id="IPR013785">
    <property type="entry name" value="Aldolase_TIM"/>
</dbReference>
<feature type="binding site" evidence="7">
    <location>
        <position position="8"/>
    </location>
    <ligand>
        <name>substrate</name>
    </ligand>
</feature>
<dbReference type="InterPro" id="IPR014732">
    <property type="entry name" value="OMPdecase"/>
</dbReference>
<dbReference type="NCBIfam" id="TIGR01740">
    <property type="entry name" value="pyrF"/>
    <property type="match status" value="1"/>
</dbReference>
<feature type="domain" description="Orotidine 5'-phosphate decarboxylase" evidence="9">
    <location>
        <begin position="2"/>
        <end position="223"/>
    </location>
</feature>
<evidence type="ECO:0000256" key="1">
    <source>
        <dbReference type="ARBA" id="ARBA00002356"/>
    </source>
</evidence>
<dbReference type="Proteomes" id="UP001210261">
    <property type="component" value="Unassembled WGS sequence"/>
</dbReference>
<comment type="pathway">
    <text evidence="2 7 8">Pyrimidine metabolism; UMP biosynthesis via de novo pathway; UMP from orotate: step 2/2.</text>
</comment>
<evidence type="ECO:0000259" key="9">
    <source>
        <dbReference type="SMART" id="SM00934"/>
    </source>
</evidence>